<dbReference type="GO" id="GO:0140664">
    <property type="term" value="F:ATP-dependent DNA damage sensor activity"/>
    <property type="evidence" value="ECO:0007669"/>
    <property type="project" value="InterPro"/>
</dbReference>
<keyword evidence="3" id="KW-0238">DNA-binding</keyword>
<organism evidence="8 9">
    <name type="scientific">Dendrobium catenatum</name>
    <dbReference type="NCBI Taxonomy" id="906689"/>
    <lineage>
        <taxon>Eukaryota</taxon>
        <taxon>Viridiplantae</taxon>
        <taxon>Streptophyta</taxon>
        <taxon>Embryophyta</taxon>
        <taxon>Tracheophyta</taxon>
        <taxon>Spermatophyta</taxon>
        <taxon>Magnoliopsida</taxon>
        <taxon>Liliopsida</taxon>
        <taxon>Asparagales</taxon>
        <taxon>Orchidaceae</taxon>
        <taxon>Epidendroideae</taxon>
        <taxon>Malaxideae</taxon>
        <taxon>Dendrobiinae</taxon>
        <taxon>Dendrobium</taxon>
    </lineage>
</organism>
<accession>A0A2I0WTX4</accession>
<dbReference type="PANTHER" id="PTHR48466">
    <property type="entry name" value="OS10G0509000 PROTEIN-RELATED"/>
    <property type="match status" value="1"/>
</dbReference>
<protein>
    <submittedName>
        <fullName evidence="8">21 kDa protein</fullName>
    </submittedName>
</protein>
<dbReference type="Proteomes" id="UP000233837">
    <property type="component" value="Unassembled WGS sequence"/>
</dbReference>
<dbReference type="Pfam" id="PF04043">
    <property type="entry name" value="PMEI"/>
    <property type="match status" value="1"/>
</dbReference>
<dbReference type="InterPro" id="IPR000432">
    <property type="entry name" value="DNA_mismatch_repair_MutS_C"/>
</dbReference>
<dbReference type="SMART" id="SM00534">
    <property type="entry name" value="MUTSac"/>
    <property type="match status" value="1"/>
</dbReference>
<evidence type="ECO:0000313" key="9">
    <source>
        <dbReference type="Proteomes" id="UP000233837"/>
    </source>
</evidence>
<feature type="chain" id="PRO_5014141736" evidence="4">
    <location>
        <begin position="24"/>
        <end position="1005"/>
    </location>
</feature>
<dbReference type="SUPFAM" id="SSF101148">
    <property type="entry name" value="Plant invertase/pectin methylesterase inhibitor"/>
    <property type="match status" value="1"/>
</dbReference>
<dbReference type="GO" id="GO:0006298">
    <property type="term" value="P:mismatch repair"/>
    <property type="evidence" value="ECO:0007669"/>
    <property type="project" value="InterPro"/>
</dbReference>
<evidence type="ECO:0000259" key="5">
    <source>
        <dbReference type="SMART" id="SM00533"/>
    </source>
</evidence>
<dbReference type="InterPro" id="IPR007696">
    <property type="entry name" value="DNA_mismatch_repair_MutS_core"/>
</dbReference>
<evidence type="ECO:0000313" key="8">
    <source>
        <dbReference type="EMBL" id="PKU79115.1"/>
    </source>
</evidence>
<keyword evidence="4" id="KW-0732">Signal</keyword>
<name>A0A2I0WTX4_9ASPA</name>
<dbReference type="InterPro" id="IPR046893">
    <property type="entry name" value="MSSS"/>
</dbReference>
<dbReference type="InterPro" id="IPR045076">
    <property type="entry name" value="MutS"/>
</dbReference>
<evidence type="ECO:0000256" key="4">
    <source>
        <dbReference type="SAM" id="SignalP"/>
    </source>
</evidence>
<dbReference type="PANTHER" id="PTHR48466:SF2">
    <property type="entry name" value="OS10G0509000 PROTEIN"/>
    <property type="match status" value="1"/>
</dbReference>
<keyword evidence="9" id="KW-1185">Reference proteome</keyword>
<dbReference type="GO" id="GO:0005524">
    <property type="term" value="F:ATP binding"/>
    <property type="evidence" value="ECO:0007669"/>
    <property type="project" value="UniProtKB-KW"/>
</dbReference>
<dbReference type="SMART" id="SM00856">
    <property type="entry name" value="PMEI"/>
    <property type="match status" value="1"/>
</dbReference>
<feature type="domain" description="DNA mismatch repair proteins mutS family" evidence="6">
    <location>
        <begin position="589"/>
        <end position="822"/>
    </location>
</feature>
<evidence type="ECO:0000259" key="6">
    <source>
        <dbReference type="SMART" id="SM00534"/>
    </source>
</evidence>
<dbReference type="InterPro" id="IPR027417">
    <property type="entry name" value="P-loop_NTPase"/>
</dbReference>
<feature type="domain" description="Pectinesterase inhibitor" evidence="7">
    <location>
        <begin position="15"/>
        <end position="151"/>
    </location>
</feature>
<dbReference type="GO" id="GO:0030983">
    <property type="term" value="F:mismatched DNA binding"/>
    <property type="evidence" value="ECO:0007669"/>
    <property type="project" value="InterPro"/>
</dbReference>
<reference evidence="8 9" key="1">
    <citation type="journal article" date="2016" name="Sci. Rep.">
        <title>The Dendrobium catenatum Lindl. genome sequence provides insights into polysaccharide synthase, floral development and adaptive evolution.</title>
        <authorList>
            <person name="Zhang G.Q."/>
            <person name="Xu Q."/>
            <person name="Bian C."/>
            <person name="Tsai W.C."/>
            <person name="Yeh C.M."/>
            <person name="Liu K.W."/>
            <person name="Yoshida K."/>
            <person name="Zhang L.S."/>
            <person name="Chang S.B."/>
            <person name="Chen F."/>
            <person name="Shi Y."/>
            <person name="Su Y.Y."/>
            <person name="Zhang Y.Q."/>
            <person name="Chen L.J."/>
            <person name="Yin Y."/>
            <person name="Lin M."/>
            <person name="Huang H."/>
            <person name="Deng H."/>
            <person name="Wang Z.W."/>
            <person name="Zhu S.L."/>
            <person name="Zhao X."/>
            <person name="Deng C."/>
            <person name="Niu S.C."/>
            <person name="Huang J."/>
            <person name="Wang M."/>
            <person name="Liu G.H."/>
            <person name="Yang H.J."/>
            <person name="Xiao X.J."/>
            <person name="Hsiao Y.Y."/>
            <person name="Wu W.L."/>
            <person name="Chen Y.Y."/>
            <person name="Mitsuda N."/>
            <person name="Ohme-Takagi M."/>
            <person name="Luo Y.B."/>
            <person name="Van de Peer Y."/>
            <person name="Liu Z.J."/>
        </authorList>
    </citation>
    <scope>NUCLEOTIDE SEQUENCE [LARGE SCALE GENOMIC DNA]</scope>
    <source>
        <tissue evidence="8">The whole plant</tissue>
    </source>
</reference>
<dbReference type="Gene3D" id="3.40.50.300">
    <property type="entry name" value="P-loop containing nucleotide triphosphate hydrolases"/>
    <property type="match status" value="2"/>
</dbReference>
<dbReference type="SUPFAM" id="SSF48334">
    <property type="entry name" value="DNA repair protein MutS, domain III"/>
    <property type="match status" value="1"/>
</dbReference>
<dbReference type="STRING" id="906689.A0A2I0WTX4"/>
<evidence type="ECO:0000256" key="1">
    <source>
        <dbReference type="ARBA" id="ARBA00022741"/>
    </source>
</evidence>
<dbReference type="InterPro" id="IPR036187">
    <property type="entry name" value="DNA_mismatch_repair_MutS_sf"/>
</dbReference>
<dbReference type="SMART" id="SM00533">
    <property type="entry name" value="MUTSd"/>
    <property type="match status" value="1"/>
</dbReference>
<dbReference type="SUPFAM" id="SSF52540">
    <property type="entry name" value="P-loop containing nucleoside triphosphate hydrolases"/>
    <property type="match status" value="2"/>
</dbReference>
<reference evidence="8 9" key="2">
    <citation type="journal article" date="2017" name="Nature">
        <title>The Apostasia genome and the evolution of orchids.</title>
        <authorList>
            <person name="Zhang G.Q."/>
            <person name="Liu K.W."/>
            <person name="Li Z."/>
            <person name="Lohaus R."/>
            <person name="Hsiao Y.Y."/>
            <person name="Niu S.C."/>
            <person name="Wang J.Y."/>
            <person name="Lin Y.C."/>
            <person name="Xu Q."/>
            <person name="Chen L.J."/>
            <person name="Yoshida K."/>
            <person name="Fujiwara S."/>
            <person name="Wang Z.W."/>
            <person name="Zhang Y.Q."/>
            <person name="Mitsuda N."/>
            <person name="Wang M."/>
            <person name="Liu G.H."/>
            <person name="Pecoraro L."/>
            <person name="Huang H.X."/>
            <person name="Xiao X.J."/>
            <person name="Lin M."/>
            <person name="Wu X.Y."/>
            <person name="Wu W.L."/>
            <person name="Chen Y.Y."/>
            <person name="Chang S.B."/>
            <person name="Sakamoto S."/>
            <person name="Ohme-Takagi M."/>
            <person name="Yagi M."/>
            <person name="Zeng S.J."/>
            <person name="Shen C.Y."/>
            <person name="Yeh C.M."/>
            <person name="Luo Y.B."/>
            <person name="Tsai W.C."/>
            <person name="Van de Peer Y."/>
            <person name="Liu Z.J."/>
        </authorList>
    </citation>
    <scope>NUCLEOTIDE SEQUENCE [LARGE SCALE GENOMIC DNA]</scope>
    <source>
        <tissue evidence="8">The whole plant</tissue>
    </source>
</reference>
<dbReference type="Pfam" id="PF20297">
    <property type="entry name" value="MSSS"/>
    <property type="match status" value="1"/>
</dbReference>
<dbReference type="AlphaFoldDB" id="A0A2I0WTX4"/>
<dbReference type="CDD" id="cd15798">
    <property type="entry name" value="PMEI-like_3"/>
    <property type="match status" value="1"/>
</dbReference>
<dbReference type="InterPro" id="IPR035513">
    <property type="entry name" value="Invertase/methylesterase_inhib"/>
</dbReference>
<evidence type="ECO:0000256" key="2">
    <source>
        <dbReference type="ARBA" id="ARBA00022840"/>
    </source>
</evidence>
<evidence type="ECO:0000256" key="3">
    <source>
        <dbReference type="ARBA" id="ARBA00023125"/>
    </source>
</evidence>
<feature type="signal peptide" evidence="4">
    <location>
        <begin position="1"/>
        <end position="23"/>
    </location>
</feature>
<proteinExistence type="predicted"/>
<dbReference type="GO" id="GO:0004857">
    <property type="term" value="F:enzyme inhibitor activity"/>
    <property type="evidence" value="ECO:0007669"/>
    <property type="project" value="InterPro"/>
</dbReference>
<keyword evidence="2" id="KW-0067">ATP-binding</keyword>
<sequence>MAGSVVAVTIALLMALQAPIATTTRLRKLQSTREQLAHAAVSASLAQAKSALAAISSAAESVAPLKPGESMVLRDCLTTMRDSVQKLQKSQGEMGEGKAWVENARTWLSAALTEDNMCADELQGVDLAGRREAVRGLVVLAARRTSDALALISNLEPLYLLRPEIQENLEIRMAVFRSEVIVTLALNPLATNFRKPYFSPLKPRAAIQQLKPASGDGHKAQNSKSAAISDSLKLLEWDAVCDLVSSFAGTQLGRETVKGQLWSVAELSYEETKMRLEETSAAIEFINYCSGGMDFAGIDVLLVKSAIGQASKGFSISGLEAKAVACLIEFAENLQSTFEGAVKEDADWYNRFMPLAEVMMNVSICHSLVASVKKIIDEDGYVKDSASSELKRYRDQVLMVERKLTFLYCFAATFSAPAHCLFHFISGSDYLVEPIAAVELNDELQQARALAAKVEEDVLSQLTDKMLAQLGSIQNLLDTMIQLDAVAARAKYSIEYGATYPNIFLPCEMIRSLTVDGDSCLNGTSSKSSFFHHQREWKLYLQKAYHPLLLKQYRENLENARKALANAASILQMERRPPIPVDFSISAKATVLVITGPNTGGKTVSLKTVGLASLMSKAGLYVLASEPVKLPWFDAVYADIGDEQSLTQSLSTFSGHLKQISVGVLSIMADLVGLFWACQLSSRRGVSDSLRVFANLNIKFVKFIIFLRSYRWVGEKKNDQVGLLVGAGTNPLEGAALGMSLLESFAESGSFLTIATTHHGELKTLKYSNHVFENACVEFDEESLQPTYRILWGIPGRSNAINIAEKLGLPYRILSTARKLHGKTSAEINEIIIDMESSKQDFEQHLKDAQHYLMSSRRLHQDLLMARERVTKHIDTQRKSKAHSISEFAVMARSILHTKLQQYRQSALAQRTSQSSTVDNSEYKKQNLKLMASSNRSVDQTKSSVIGKTSHDKLVRIPEVGETIVVPSLGKEAVVLQVLASKGEIIVQARNIKLRLKLKDVVASE</sequence>
<keyword evidence="1" id="KW-0547">Nucleotide-binding</keyword>
<evidence type="ECO:0000259" key="7">
    <source>
        <dbReference type="SMART" id="SM00856"/>
    </source>
</evidence>
<dbReference type="EMBL" id="KZ502442">
    <property type="protein sequence ID" value="PKU79115.1"/>
    <property type="molecule type" value="Genomic_DNA"/>
</dbReference>
<feature type="domain" description="DNA mismatch repair protein MutS core" evidence="5">
    <location>
        <begin position="235"/>
        <end position="552"/>
    </location>
</feature>
<dbReference type="Pfam" id="PF00488">
    <property type="entry name" value="MutS_V"/>
    <property type="match status" value="1"/>
</dbReference>
<dbReference type="Gene3D" id="1.20.140.40">
    <property type="entry name" value="Invertase/pectin methylesterase inhibitor family protein"/>
    <property type="match status" value="1"/>
</dbReference>
<dbReference type="InterPro" id="IPR006501">
    <property type="entry name" value="Pectinesterase_inhib_dom"/>
</dbReference>
<gene>
    <name evidence="8" type="ORF">MA16_Dca000459</name>
</gene>
<dbReference type="NCBIfam" id="TIGR01614">
    <property type="entry name" value="PME_inhib"/>
    <property type="match status" value="1"/>
</dbReference>